<sequence>MDGGLPVKEKERDSAPVKQTAIEYVAFYQDVRSVETVPKPHFNESVGLDARGMVHWQRRQRVPCTQRCNKLAGQVRTRQDNLACVATAHHFLPSLNPTKSIAYRPISANIKILALQLDTAYEKRIVAALQREPRL</sequence>
<evidence type="ECO:0000313" key="2">
    <source>
        <dbReference type="Proteomes" id="UP001153269"/>
    </source>
</evidence>
<dbReference type="AlphaFoldDB" id="A0A9N7VWQ9"/>
<name>A0A9N7VWQ9_PLEPL</name>
<comment type="caution">
    <text evidence="1">The sequence shown here is derived from an EMBL/GenBank/DDBJ whole genome shotgun (WGS) entry which is preliminary data.</text>
</comment>
<dbReference type="Proteomes" id="UP001153269">
    <property type="component" value="Unassembled WGS sequence"/>
</dbReference>
<keyword evidence="2" id="KW-1185">Reference proteome</keyword>
<gene>
    <name evidence="1" type="ORF">PLEPLA_LOCUS43582</name>
</gene>
<protein>
    <submittedName>
        <fullName evidence="1">Uncharacterized protein</fullName>
    </submittedName>
</protein>
<evidence type="ECO:0000313" key="1">
    <source>
        <dbReference type="EMBL" id="CAB1455801.1"/>
    </source>
</evidence>
<organism evidence="1 2">
    <name type="scientific">Pleuronectes platessa</name>
    <name type="common">European plaice</name>
    <dbReference type="NCBI Taxonomy" id="8262"/>
    <lineage>
        <taxon>Eukaryota</taxon>
        <taxon>Metazoa</taxon>
        <taxon>Chordata</taxon>
        <taxon>Craniata</taxon>
        <taxon>Vertebrata</taxon>
        <taxon>Euteleostomi</taxon>
        <taxon>Actinopterygii</taxon>
        <taxon>Neopterygii</taxon>
        <taxon>Teleostei</taxon>
        <taxon>Neoteleostei</taxon>
        <taxon>Acanthomorphata</taxon>
        <taxon>Carangaria</taxon>
        <taxon>Pleuronectiformes</taxon>
        <taxon>Pleuronectoidei</taxon>
        <taxon>Pleuronectidae</taxon>
        <taxon>Pleuronectes</taxon>
    </lineage>
</organism>
<dbReference type="EMBL" id="CADEAL010004270">
    <property type="protein sequence ID" value="CAB1455801.1"/>
    <property type="molecule type" value="Genomic_DNA"/>
</dbReference>
<accession>A0A9N7VWQ9</accession>
<proteinExistence type="predicted"/>
<reference evidence="1" key="1">
    <citation type="submission" date="2020-03" db="EMBL/GenBank/DDBJ databases">
        <authorList>
            <person name="Weist P."/>
        </authorList>
    </citation>
    <scope>NUCLEOTIDE SEQUENCE</scope>
</reference>